<dbReference type="FunFam" id="3.20.20.70:FF:000033">
    <property type="entry name" value="Pyruvate carboxylase"/>
    <property type="match status" value="1"/>
</dbReference>
<comment type="catalytic activity">
    <reaction evidence="8">
        <text>hydrogencarbonate + pyruvate + ATP = oxaloacetate + ADP + phosphate + H(+)</text>
        <dbReference type="Rhea" id="RHEA:20844"/>
        <dbReference type="ChEBI" id="CHEBI:15361"/>
        <dbReference type="ChEBI" id="CHEBI:15378"/>
        <dbReference type="ChEBI" id="CHEBI:16452"/>
        <dbReference type="ChEBI" id="CHEBI:17544"/>
        <dbReference type="ChEBI" id="CHEBI:30616"/>
        <dbReference type="ChEBI" id="CHEBI:43474"/>
        <dbReference type="ChEBI" id="CHEBI:456216"/>
        <dbReference type="EC" id="6.4.1.1"/>
    </reaction>
</comment>
<keyword evidence="6 8" id="KW-0067">ATP-binding</keyword>
<evidence type="ECO:0000256" key="2">
    <source>
        <dbReference type="ARBA" id="ARBA00013057"/>
    </source>
</evidence>
<keyword evidence="18" id="KW-1185">Reference proteome</keyword>
<dbReference type="PROSITE" id="PS50991">
    <property type="entry name" value="PYR_CT"/>
    <property type="match status" value="1"/>
</dbReference>
<dbReference type="Gene3D" id="3.20.20.70">
    <property type="entry name" value="Aldolase class I"/>
    <property type="match status" value="1"/>
</dbReference>
<feature type="modified residue" description="N6-carboxylysine" evidence="12">
    <location>
        <position position="711"/>
    </location>
</feature>
<dbReference type="InterPro" id="IPR005481">
    <property type="entry name" value="BC-like_N"/>
</dbReference>
<dbReference type="InterPro" id="IPR011764">
    <property type="entry name" value="Biotin_carboxylation_dom"/>
</dbReference>
<dbReference type="InterPro" id="IPR003379">
    <property type="entry name" value="Carboxylase_cons_dom"/>
</dbReference>
<keyword evidence="17" id="KW-0670">Pyruvate</keyword>
<evidence type="ECO:0000313" key="17">
    <source>
        <dbReference type="EMBL" id="MBA4602498.1"/>
    </source>
</evidence>
<dbReference type="Gene3D" id="3.30.470.20">
    <property type="entry name" value="ATP-grasp fold, B domain"/>
    <property type="match status" value="1"/>
</dbReference>
<dbReference type="NCBIfam" id="TIGR01235">
    <property type="entry name" value="pyruv_carbox"/>
    <property type="match status" value="1"/>
</dbReference>
<keyword evidence="4 11" id="KW-0479">Metal-binding</keyword>
<feature type="binding site" evidence="10">
    <location>
        <position position="119"/>
    </location>
    <ligand>
        <name>ATP</name>
        <dbReference type="ChEBI" id="CHEBI:30616"/>
    </ligand>
</feature>
<feature type="active site" evidence="9">
    <location>
        <position position="295"/>
    </location>
</feature>
<dbReference type="SMART" id="SM00878">
    <property type="entry name" value="Biotin_carb_C"/>
    <property type="match status" value="1"/>
</dbReference>
<dbReference type="FunFam" id="3.30.470.20:FF:000012">
    <property type="entry name" value="Pyruvate carboxylase"/>
    <property type="match status" value="1"/>
</dbReference>
<dbReference type="GO" id="GO:0005737">
    <property type="term" value="C:cytoplasm"/>
    <property type="evidence" value="ECO:0007669"/>
    <property type="project" value="TreeGrafter"/>
</dbReference>
<dbReference type="InterPro" id="IPR011053">
    <property type="entry name" value="Single_hybrid_motif"/>
</dbReference>
<dbReference type="PROSITE" id="PS50968">
    <property type="entry name" value="BIOTINYL_LIPOYL"/>
    <property type="match status" value="1"/>
</dbReference>
<evidence type="ECO:0000256" key="9">
    <source>
        <dbReference type="PIRSR" id="PIRSR001594-1"/>
    </source>
</evidence>
<dbReference type="PANTHER" id="PTHR43778">
    <property type="entry name" value="PYRUVATE CARBOXYLASE"/>
    <property type="match status" value="1"/>
</dbReference>
<name>A0A7W2ARF1_9BACL</name>
<evidence type="ECO:0000256" key="1">
    <source>
        <dbReference type="ARBA" id="ARBA00001953"/>
    </source>
</evidence>
<feature type="modified residue" description="N6-biotinyllysine" evidence="12">
    <location>
        <position position="1111"/>
    </location>
</feature>
<organism evidence="17 18">
    <name type="scientific">Thermoactinomyces mirandus</name>
    <dbReference type="NCBI Taxonomy" id="2756294"/>
    <lineage>
        <taxon>Bacteria</taxon>
        <taxon>Bacillati</taxon>
        <taxon>Bacillota</taxon>
        <taxon>Bacilli</taxon>
        <taxon>Bacillales</taxon>
        <taxon>Thermoactinomycetaceae</taxon>
        <taxon>Thermoactinomyces</taxon>
    </lineage>
</organism>
<dbReference type="Pfam" id="PF02786">
    <property type="entry name" value="CPSase_L_D2"/>
    <property type="match status" value="1"/>
</dbReference>
<sequence length="1145" mass="128244">MMHFSKVLVANRGEIATRIFRACAELGIRTVAVYTEQDNLSLHRFKADEAYLIGEGKGPIEAYLDMDDIIEVAKRHEVDAIHPGYGFLAENAEFAKRCQQEGIVFIGPSPEHIQMFGNKVDAREMALKAGIPVVPGSPDPIRSVEEAEEFAEKYGYPIIIKAASGGGGRGMRIVPSQGELKDAIERARSEAKSAFGNPEVYIEKYLENPKHIEVQILADYHGNVVHLFERDCSIQRRHQKVVEVAPSLSLTESLRSKMCDAALNLMKKAKYSNAGTVEFLVTPDEKFYFIEVNPRVQLEHTITEMITGVDIVQSQIRISEGYALTDPEMGVPAQEDLFTHGYAIQCRVTTEDPARNFMPEAGKLVAYRSGGGFGIRLDSGSAYTGAVITPHYDSLLVKVSSWAMTYEQAARKMLRTLKEFRIRGVKTNIQFLENVVQHPVFLSGRYDTSFIDNTPELFEFPKRKDRGTKLLNYIGQIVVNGYPGLPDCRKPAFPKPRIPAVAYDQEIPPGTKQILDERGAEGLIDWIKASDSLLVTDTTFRDAHQSLFATRLRTYDLLKVSEATAKLVPNLFSLEMWGGATFDTSMRFLNEDPWERLRLLREQIPNILFQMLFRGANAVGYSNYPDNVIRKFVHLAAKSGIDIFRIFDSLNWIEGMRTAIDAVRETGKIAEATICYTGDILDPKRDKYSLKYYVDLARELEKAGAQILAIKDMAGLLKPYAAYTLIKALKEEIGLPIHLHTHDMSGVQMSTLIKAYEAGVDIVDTALSSMSGFTSQPSLNGLAAAIKGQKRETGLNLDHLQKLSDYWEDVRSYYKDFESGIKSPTAEVYIHEMPGGQYSNLQQQAIAVGLGERWEEVKKAYATVNRMFGDIVKVTPSSKVVGDMALFMVQNNLTEQDIYEKGERLDFPESVVQFFQGFLGQPPGGFPEKLRDIILKGRDYITCRPGELLEPVDFDKARAELEKKTGRKISKCDLISYIMYPKVFLDKEKKAEEFGDVSVLDTPTFFYGLRFGEEINVEIEKGKTLIVKLMTVGPLTPEGTRRVYYELNGQPREVTIRDLSAETAVNTRRKADSDEPGQIGATMPGHVLKILVETGDKVMKGEHLLVTEAMKMETTIQAPFDATVKEIHVKSGDAIETGDLLIELE</sequence>
<dbReference type="PROSITE" id="PS50979">
    <property type="entry name" value="BC"/>
    <property type="match status" value="1"/>
</dbReference>
<dbReference type="FunFam" id="3.30.1490.20:FF:000018">
    <property type="entry name" value="Biotin carboxylase"/>
    <property type="match status" value="1"/>
</dbReference>
<dbReference type="NCBIfam" id="NF009554">
    <property type="entry name" value="PRK12999.1"/>
    <property type="match status" value="1"/>
</dbReference>
<dbReference type="InterPro" id="IPR005482">
    <property type="entry name" value="Biotin_COase_C"/>
</dbReference>
<dbReference type="SUPFAM" id="SSF56059">
    <property type="entry name" value="Glutathione synthetase ATP-binding domain-like"/>
    <property type="match status" value="1"/>
</dbReference>
<dbReference type="Gene3D" id="3.10.600.10">
    <property type="entry name" value="pyruvate carboxylase f1077a mutant domain"/>
    <property type="match status" value="1"/>
</dbReference>
<dbReference type="Proteomes" id="UP000538292">
    <property type="component" value="Unassembled WGS sequence"/>
</dbReference>
<feature type="domain" description="Biotin carboxylation" evidence="15">
    <location>
        <begin position="3"/>
        <end position="456"/>
    </location>
</feature>
<protein>
    <recommendedName>
        <fullName evidence="2 8">Pyruvate carboxylase</fullName>
        <ecNumber evidence="2 8">6.4.1.1</ecNumber>
    </recommendedName>
</protein>
<dbReference type="InterPro" id="IPR000891">
    <property type="entry name" value="PYR_CT"/>
</dbReference>
<dbReference type="GO" id="GO:0004736">
    <property type="term" value="F:pyruvate carboxylase activity"/>
    <property type="evidence" value="ECO:0007669"/>
    <property type="project" value="UniProtKB-EC"/>
</dbReference>
<dbReference type="RefSeq" id="WP_181740075.1">
    <property type="nucleotide sequence ID" value="NZ_JACEOL010000030.1"/>
</dbReference>
<gene>
    <name evidence="17" type="primary">pyc</name>
    <name evidence="17" type="ORF">H2C83_09265</name>
</gene>
<dbReference type="InterPro" id="IPR011054">
    <property type="entry name" value="Rudment_hybrid_motif"/>
</dbReference>
<evidence type="ECO:0000259" key="16">
    <source>
        <dbReference type="PROSITE" id="PS50991"/>
    </source>
</evidence>
<dbReference type="InterPro" id="IPR011761">
    <property type="entry name" value="ATP-grasp"/>
</dbReference>
<dbReference type="InterPro" id="IPR055268">
    <property type="entry name" value="PCB-like"/>
</dbReference>
<reference evidence="17 18" key="1">
    <citation type="submission" date="2020-07" db="EMBL/GenBank/DDBJ databases">
        <title>Thermoactinomyces phylogeny.</title>
        <authorList>
            <person name="Dunlap C."/>
        </authorList>
    </citation>
    <scope>NUCLEOTIDE SEQUENCE [LARGE SCALE GENOMIC DNA]</scope>
    <source>
        <strain evidence="17 18">AMNI-1</strain>
    </source>
</reference>
<feature type="binding site" description="via carbamate group" evidence="11">
    <location>
        <position position="711"/>
    </location>
    <ligand>
        <name>Mn(2+)</name>
        <dbReference type="ChEBI" id="CHEBI:29035"/>
    </ligand>
</feature>
<dbReference type="CDD" id="cd06850">
    <property type="entry name" value="biotinyl_domain"/>
    <property type="match status" value="1"/>
</dbReference>
<proteinExistence type="predicted"/>
<dbReference type="PROSITE" id="PS00866">
    <property type="entry name" value="CPSASE_1"/>
    <property type="match status" value="1"/>
</dbReference>
<dbReference type="InterPro" id="IPR013785">
    <property type="entry name" value="Aldolase_TIM"/>
</dbReference>
<evidence type="ECO:0000259" key="15">
    <source>
        <dbReference type="PROSITE" id="PS50979"/>
    </source>
</evidence>
<evidence type="ECO:0000256" key="10">
    <source>
        <dbReference type="PIRSR" id="PIRSR001594-2"/>
    </source>
</evidence>
<evidence type="ECO:0000256" key="8">
    <source>
        <dbReference type="PIRNR" id="PIRNR001594"/>
    </source>
</evidence>
<dbReference type="GO" id="GO:0005524">
    <property type="term" value="F:ATP binding"/>
    <property type="evidence" value="ECO:0007669"/>
    <property type="project" value="UniProtKB-UniRule"/>
</dbReference>
<dbReference type="AlphaFoldDB" id="A0A7W2ARF1"/>
<keyword evidence="3 8" id="KW-0436">Ligase</keyword>
<dbReference type="PANTHER" id="PTHR43778:SF2">
    <property type="entry name" value="PYRUVATE CARBOXYLASE, MITOCHONDRIAL"/>
    <property type="match status" value="1"/>
</dbReference>
<feature type="binding site" evidence="11">
    <location>
        <position position="742"/>
    </location>
    <ligand>
        <name>Mn(2+)</name>
        <dbReference type="ChEBI" id="CHEBI:29035"/>
    </ligand>
</feature>
<dbReference type="NCBIfam" id="NF006761">
    <property type="entry name" value="PRK09282.1"/>
    <property type="match status" value="1"/>
</dbReference>
<dbReference type="CDD" id="cd07937">
    <property type="entry name" value="DRE_TIM_PC_TC_5S"/>
    <property type="match status" value="1"/>
</dbReference>
<evidence type="ECO:0000256" key="4">
    <source>
        <dbReference type="ARBA" id="ARBA00022723"/>
    </source>
</evidence>
<dbReference type="Pfam" id="PF00364">
    <property type="entry name" value="Biotin_lipoyl"/>
    <property type="match status" value="1"/>
</dbReference>
<dbReference type="GO" id="GO:0006094">
    <property type="term" value="P:gluconeogenesis"/>
    <property type="evidence" value="ECO:0007669"/>
    <property type="project" value="InterPro"/>
</dbReference>
<feature type="binding site" evidence="11">
    <location>
        <position position="542"/>
    </location>
    <ligand>
        <name>Mn(2+)</name>
        <dbReference type="ChEBI" id="CHEBI:29035"/>
    </ligand>
</feature>
<dbReference type="SUPFAM" id="SSF51569">
    <property type="entry name" value="Aldolase"/>
    <property type="match status" value="1"/>
</dbReference>
<feature type="binding site" evidence="10">
    <location>
        <position position="203"/>
    </location>
    <ligand>
        <name>ATP</name>
        <dbReference type="ChEBI" id="CHEBI:30616"/>
    </ligand>
</feature>
<dbReference type="GO" id="GO:0046872">
    <property type="term" value="F:metal ion binding"/>
    <property type="evidence" value="ECO:0007669"/>
    <property type="project" value="UniProtKB-KW"/>
</dbReference>
<evidence type="ECO:0000313" key="18">
    <source>
        <dbReference type="Proteomes" id="UP000538292"/>
    </source>
</evidence>
<dbReference type="SUPFAM" id="SSF51230">
    <property type="entry name" value="Single hybrid motif"/>
    <property type="match status" value="1"/>
</dbReference>
<dbReference type="PROSITE" id="PS50975">
    <property type="entry name" value="ATP_GRASP"/>
    <property type="match status" value="1"/>
</dbReference>
<accession>A0A7W2ARF1</accession>
<feature type="domain" description="ATP-grasp" evidence="14">
    <location>
        <begin position="123"/>
        <end position="320"/>
    </location>
</feature>
<dbReference type="InterPro" id="IPR005479">
    <property type="entry name" value="CPAse_ATP-bd"/>
</dbReference>
<keyword evidence="7 8" id="KW-0092">Biotin</keyword>
<dbReference type="PROSITE" id="PS00867">
    <property type="entry name" value="CPSASE_2"/>
    <property type="match status" value="1"/>
</dbReference>
<dbReference type="SUPFAM" id="SSF89000">
    <property type="entry name" value="post-HMGL domain-like"/>
    <property type="match status" value="1"/>
</dbReference>
<evidence type="ECO:0000259" key="13">
    <source>
        <dbReference type="PROSITE" id="PS50968"/>
    </source>
</evidence>
<dbReference type="Pfam" id="PF02785">
    <property type="entry name" value="Biotin_carb_C"/>
    <property type="match status" value="1"/>
</dbReference>
<dbReference type="SUPFAM" id="SSF51246">
    <property type="entry name" value="Rudiment single hybrid motif"/>
    <property type="match status" value="1"/>
</dbReference>
<evidence type="ECO:0000256" key="6">
    <source>
        <dbReference type="ARBA" id="ARBA00022840"/>
    </source>
</evidence>
<keyword evidence="5 8" id="KW-0547">Nucleotide-binding</keyword>
<feature type="domain" description="Lipoyl-binding" evidence="13">
    <location>
        <begin position="1076"/>
        <end position="1145"/>
    </location>
</feature>
<evidence type="ECO:0000256" key="7">
    <source>
        <dbReference type="ARBA" id="ARBA00023267"/>
    </source>
</evidence>
<dbReference type="PIRSF" id="PIRSF001594">
    <property type="entry name" value="Pyruv_carbox"/>
    <property type="match status" value="1"/>
</dbReference>
<comment type="function">
    <text evidence="8">Catalyzes a 2-step reaction, involving the ATP-dependent carboxylation of the covalently attached biotin in the first step and the transfer of the carboxyl group to pyruvate in the second.</text>
</comment>
<feature type="binding site" evidence="11">
    <location>
        <position position="740"/>
    </location>
    <ligand>
        <name>Mn(2+)</name>
        <dbReference type="ChEBI" id="CHEBI:29035"/>
    </ligand>
</feature>
<evidence type="ECO:0000256" key="12">
    <source>
        <dbReference type="PIRSR" id="PIRSR001594-4"/>
    </source>
</evidence>
<feature type="binding site" evidence="10">
    <location>
        <position position="875"/>
    </location>
    <ligand>
        <name>substrate</name>
    </ligand>
</feature>
<dbReference type="InterPro" id="IPR016185">
    <property type="entry name" value="PreATP-grasp_dom_sf"/>
</dbReference>
<evidence type="ECO:0000256" key="5">
    <source>
        <dbReference type="ARBA" id="ARBA00022741"/>
    </source>
</evidence>
<evidence type="ECO:0000256" key="11">
    <source>
        <dbReference type="PIRSR" id="PIRSR001594-3"/>
    </source>
</evidence>
<dbReference type="Pfam" id="PF02436">
    <property type="entry name" value="PYC_OADA"/>
    <property type="match status" value="1"/>
</dbReference>
<evidence type="ECO:0000259" key="14">
    <source>
        <dbReference type="PROSITE" id="PS50975"/>
    </source>
</evidence>
<dbReference type="InterPro" id="IPR000089">
    <property type="entry name" value="Biotin_lipoyl"/>
</dbReference>
<comment type="cofactor">
    <cofactor evidence="1 8">
        <name>biotin</name>
        <dbReference type="ChEBI" id="CHEBI:57586"/>
    </cofactor>
</comment>
<dbReference type="InterPro" id="IPR005930">
    <property type="entry name" value="Pyruv_COase"/>
</dbReference>
<dbReference type="FunFam" id="3.40.50.20:FF:000010">
    <property type="entry name" value="Propionyl-CoA carboxylase subunit alpha"/>
    <property type="match status" value="1"/>
</dbReference>
<feature type="binding site" evidence="10">
    <location>
        <position position="238"/>
    </location>
    <ligand>
        <name>ATP</name>
        <dbReference type="ChEBI" id="CHEBI:30616"/>
    </ligand>
</feature>
<dbReference type="SUPFAM" id="SSF52440">
    <property type="entry name" value="PreATP-grasp domain"/>
    <property type="match status" value="1"/>
</dbReference>
<evidence type="ECO:0000256" key="3">
    <source>
        <dbReference type="ARBA" id="ARBA00022598"/>
    </source>
</evidence>
<dbReference type="FunFam" id="2.40.50.100:FF:000003">
    <property type="entry name" value="Acetyl-CoA carboxylase biotin carboxyl carrier protein"/>
    <property type="match status" value="1"/>
</dbReference>
<feature type="domain" description="Pyruvate carboxyltransferase" evidence="16">
    <location>
        <begin position="533"/>
        <end position="801"/>
    </location>
</feature>
<comment type="caution">
    <text evidence="17">The sequence shown here is derived from an EMBL/GenBank/DDBJ whole genome shotgun (WGS) entry which is preliminary data.</text>
</comment>
<dbReference type="Gene3D" id="2.40.50.100">
    <property type="match status" value="1"/>
</dbReference>
<dbReference type="Pfam" id="PF00289">
    <property type="entry name" value="Biotin_carb_N"/>
    <property type="match status" value="1"/>
</dbReference>
<dbReference type="EC" id="6.4.1.1" evidence="2 8"/>
<dbReference type="Pfam" id="PF00682">
    <property type="entry name" value="HMGL-like"/>
    <property type="match status" value="1"/>
</dbReference>
<dbReference type="EMBL" id="JACEOL010000030">
    <property type="protein sequence ID" value="MBA4602498.1"/>
    <property type="molecule type" value="Genomic_DNA"/>
</dbReference>
<feature type="binding site" evidence="10">
    <location>
        <position position="614"/>
    </location>
    <ligand>
        <name>substrate</name>
    </ligand>
</feature>